<dbReference type="AlphaFoldDB" id="K1R8C9"/>
<keyword evidence="2" id="KW-0964">Secreted</keyword>
<dbReference type="EMBL" id="JH816348">
    <property type="protein sequence ID" value="EKC30236.1"/>
    <property type="molecule type" value="Genomic_DNA"/>
</dbReference>
<evidence type="ECO:0000256" key="3">
    <source>
        <dbReference type="ARBA" id="ARBA00022729"/>
    </source>
</evidence>
<dbReference type="InParanoid" id="K1R8C9"/>
<dbReference type="InterPro" id="IPR050822">
    <property type="entry name" value="Cerebellin_Synaptic_Org"/>
</dbReference>
<proteinExistence type="predicted"/>
<evidence type="ECO:0000256" key="1">
    <source>
        <dbReference type="ARBA" id="ARBA00004613"/>
    </source>
</evidence>
<accession>K1R8C9</accession>
<dbReference type="Pfam" id="PF00386">
    <property type="entry name" value="C1q"/>
    <property type="match status" value="1"/>
</dbReference>
<protein>
    <submittedName>
        <fullName evidence="4">Complement C1q tumor necrosis factor-related protein 3</fullName>
    </submittedName>
</protein>
<dbReference type="SMART" id="SM00110">
    <property type="entry name" value="C1Q"/>
    <property type="match status" value="1"/>
</dbReference>
<dbReference type="PANTHER" id="PTHR22923">
    <property type="entry name" value="CEREBELLIN-RELATED"/>
    <property type="match status" value="1"/>
</dbReference>
<comment type="subcellular location">
    <subcellularLocation>
        <location evidence="1">Secreted</location>
    </subcellularLocation>
</comment>
<evidence type="ECO:0000256" key="2">
    <source>
        <dbReference type="ARBA" id="ARBA00022525"/>
    </source>
</evidence>
<organism evidence="4">
    <name type="scientific">Magallana gigas</name>
    <name type="common">Pacific oyster</name>
    <name type="synonym">Crassostrea gigas</name>
    <dbReference type="NCBI Taxonomy" id="29159"/>
    <lineage>
        <taxon>Eukaryota</taxon>
        <taxon>Metazoa</taxon>
        <taxon>Spiralia</taxon>
        <taxon>Lophotrochozoa</taxon>
        <taxon>Mollusca</taxon>
        <taxon>Bivalvia</taxon>
        <taxon>Autobranchia</taxon>
        <taxon>Pteriomorphia</taxon>
        <taxon>Ostreida</taxon>
        <taxon>Ostreoidea</taxon>
        <taxon>Ostreidae</taxon>
        <taxon>Magallana</taxon>
    </lineage>
</organism>
<keyword evidence="3" id="KW-0732">Signal</keyword>
<dbReference type="SUPFAM" id="SSF49842">
    <property type="entry name" value="TNF-like"/>
    <property type="match status" value="1"/>
</dbReference>
<sequence length="203" mass="22740">MLFALYSSGAASTRNTEPLDNNSDWKLAMKKIEELQMIVKFQEARISSLENRCKEPVDKVTEQERIAPEEPIAFYAYLATNAPAYSAVHYIIVFDKVVTNVGNGYHPHIGTFIAPRSGLYVFTWTIRQWGNRNHITELLVDNEVVHVIHLHPIDGVDCSVTGTVVVQVDQGNDVLVRTGSRYNGGEINSDIDGRSTFAGWNIM</sequence>
<gene>
    <name evidence="4" type="ORF">CGI_10023013</name>
</gene>
<dbReference type="PROSITE" id="PS50871">
    <property type="entry name" value="C1Q"/>
    <property type="match status" value="1"/>
</dbReference>
<dbReference type="Gene3D" id="2.60.120.40">
    <property type="match status" value="1"/>
</dbReference>
<evidence type="ECO:0000313" key="4">
    <source>
        <dbReference type="EMBL" id="EKC30236.1"/>
    </source>
</evidence>
<dbReference type="InterPro" id="IPR001073">
    <property type="entry name" value="C1q_dom"/>
</dbReference>
<dbReference type="PRINTS" id="PR00007">
    <property type="entry name" value="COMPLEMNTC1Q"/>
</dbReference>
<name>K1R8C9_MAGGI</name>
<dbReference type="PANTHER" id="PTHR22923:SF116">
    <property type="entry name" value="C1Q DOMAIN-CONTAINING PROTEIN"/>
    <property type="match status" value="1"/>
</dbReference>
<reference evidence="4" key="1">
    <citation type="journal article" date="2012" name="Nature">
        <title>The oyster genome reveals stress adaptation and complexity of shell formation.</title>
        <authorList>
            <person name="Zhang G."/>
            <person name="Fang X."/>
            <person name="Guo X."/>
            <person name="Li L."/>
            <person name="Luo R."/>
            <person name="Xu F."/>
            <person name="Yang P."/>
            <person name="Zhang L."/>
            <person name="Wang X."/>
            <person name="Qi H."/>
            <person name="Xiong Z."/>
            <person name="Que H."/>
            <person name="Xie Y."/>
            <person name="Holland P.W."/>
            <person name="Paps J."/>
            <person name="Zhu Y."/>
            <person name="Wu F."/>
            <person name="Chen Y."/>
            <person name="Wang J."/>
            <person name="Peng C."/>
            <person name="Meng J."/>
            <person name="Yang L."/>
            <person name="Liu J."/>
            <person name="Wen B."/>
            <person name="Zhang N."/>
            <person name="Huang Z."/>
            <person name="Zhu Q."/>
            <person name="Feng Y."/>
            <person name="Mount A."/>
            <person name="Hedgecock D."/>
            <person name="Xu Z."/>
            <person name="Liu Y."/>
            <person name="Domazet-Loso T."/>
            <person name="Du Y."/>
            <person name="Sun X."/>
            <person name="Zhang S."/>
            <person name="Liu B."/>
            <person name="Cheng P."/>
            <person name="Jiang X."/>
            <person name="Li J."/>
            <person name="Fan D."/>
            <person name="Wang W."/>
            <person name="Fu W."/>
            <person name="Wang T."/>
            <person name="Wang B."/>
            <person name="Zhang J."/>
            <person name="Peng Z."/>
            <person name="Li Y."/>
            <person name="Li N."/>
            <person name="Wang J."/>
            <person name="Chen M."/>
            <person name="He Y."/>
            <person name="Tan F."/>
            <person name="Song X."/>
            <person name="Zheng Q."/>
            <person name="Huang R."/>
            <person name="Yang H."/>
            <person name="Du X."/>
            <person name="Chen L."/>
            <person name="Yang M."/>
            <person name="Gaffney P.M."/>
            <person name="Wang S."/>
            <person name="Luo L."/>
            <person name="She Z."/>
            <person name="Ming Y."/>
            <person name="Huang W."/>
            <person name="Zhang S."/>
            <person name="Huang B."/>
            <person name="Zhang Y."/>
            <person name="Qu T."/>
            <person name="Ni P."/>
            <person name="Miao G."/>
            <person name="Wang J."/>
            <person name="Wang Q."/>
            <person name="Steinberg C.E."/>
            <person name="Wang H."/>
            <person name="Li N."/>
            <person name="Qian L."/>
            <person name="Zhang G."/>
            <person name="Li Y."/>
            <person name="Yang H."/>
            <person name="Liu X."/>
            <person name="Wang J."/>
            <person name="Yin Y."/>
            <person name="Wang J."/>
        </authorList>
    </citation>
    <scope>NUCLEOTIDE SEQUENCE [LARGE SCALE GENOMIC DNA]</scope>
    <source>
        <strain evidence="4">05x7-T-G4-1.051#20</strain>
    </source>
</reference>
<dbReference type="InterPro" id="IPR008983">
    <property type="entry name" value="Tumour_necrosis_fac-like_dom"/>
</dbReference>
<dbReference type="GO" id="GO:0005576">
    <property type="term" value="C:extracellular region"/>
    <property type="evidence" value="ECO:0007669"/>
    <property type="project" value="UniProtKB-SubCell"/>
</dbReference>
<dbReference type="HOGENOM" id="CLU_001074_8_1_1"/>